<organism evidence="1 2">
    <name type="scientific">Bythopirellula polymerisocia</name>
    <dbReference type="NCBI Taxonomy" id="2528003"/>
    <lineage>
        <taxon>Bacteria</taxon>
        <taxon>Pseudomonadati</taxon>
        <taxon>Planctomycetota</taxon>
        <taxon>Planctomycetia</taxon>
        <taxon>Pirellulales</taxon>
        <taxon>Lacipirellulaceae</taxon>
        <taxon>Bythopirellula</taxon>
    </lineage>
</organism>
<dbReference type="EMBL" id="SJPS01000003">
    <property type="protein sequence ID" value="TWU27407.1"/>
    <property type="molecule type" value="Genomic_DNA"/>
</dbReference>
<accession>A0A5C6CV68</accession>
<dbReference type="SUPFAM" id="SSF54637">
    <property type="entry name" value="Thioesterase/thiol ester dehydrase-isomerase"/>
    <property type="match status" value="1"/>
</dbReference>
<dbReference type="RefSeq" id="WP_146450622.1">
    <property type="nucleotide sequence ID" value="NZ_SJPS01000003.1"/>
</dbReference>
<keyword evidence="2" id="KW-1185">Reference proteome</keyword>
<dbReference type="AlphaFoldDB" id="A0A5C6CV68"/>
<evidence type="ECO:0000313" key="2">
    <source>
        <dbReference type="Proteomes" id="UP000318437"/>
    </source>
</evidence>
<proteinExistence type="predicted"/>
<dbReference type="Pfam" id="PF14539">
    <property type="entry name" value="DUF4442"/>
    <property type="match status" value="1"/>
</dbReference>
<protein>
    <recommendedName>
        <fullName evidence="3">DUF4442 domain-containing protein</fullName>
    </recommendedName>
</protein>
<gene>
    <name evidence="1" type="ORF">Pla144_21800</name>
</gene>
<name>A0A5C6CV68_9BACT</name>
<dbReference type="OrthoDB" id="9814774at2"/>
<comment type="caution">
    <text evidence="1">The sequence shown here is derived from an EMBL/GenBank/DDBJ whole genome shotgun (WGS) entry which is preliminary data.</text>
</comment>
<dbReference type="Proteomes" id="UP000318437">
    <property type="component" value="Unassembled WGS sequence"/>
</dbReference>
<dbReference type="Gene3D" id="3.10.129.10">
    <property type="entry name" value="Hotdog Thioesterase"/>
    <property type="match status" value="1"/>
</dbReference>
<evidence type="ECO:0000313" key="1">
    <source>
        <dbReference type="EMBL" id="TWU27407.1"/>
    </source>
</evidence>
<reference evidence="1 2" key="1">
    <citation type="submission" date="2019-02" db="EMBL/GenBank/DDBJ databases">
        <title>Deep-cultivation of Planctomycetes and their phenomic and genomic characterization uncovers novel biology.</title>
        <authorList>
            <person name="Wiegand S."/>
            <person name="Jogler M."/>
            <person name="Boedeker C."/>
            <person name="Pinto D."/>
            <person name="Vollmers J."/>
            <person name="Rivas-Marin E."/>
            <person name="Kohn T."/>
            <person name="Peeters S.H."/>
            <person name="Heuer A."/>
            <person name="Rast P."/>
            <person name="Oberbeckmann S."/>
            <person name="Bunk B."/>
            <person name="Jeske O."/>
            <person name="Meyerdierks A."/>
            <person name="Storesund J.E."/>
            <person name="Kallscheuer N."/>
            <person name="Luecker S."/>
            <person name="Lage O.M."/>
            <person name="Pohl T."/>
            <person name="Merkel B.J."/>
            <person name="Hornburger P."/>
            <person name="Mueller R.-W."/>
            <person name="Bruemmer F."/>
            <person name="Labrenz M."/>
            <person name="Spormann A.M."/>
            <person name="Op Den Camp H."/>
            <person name="Overmann J."/>
            <person name="Amann R."/>
            <person name="Jetten M.S.M."/>
            <person name="Mascher T."/>
            <person name="Medema M.H."/>
            <person name="Devos D.P."/>
            <person name="Kaster A.-K."/>
            <person name="Ovreas L."/>
            <person name="Rohde M."/>
            <person name="Galperin M.Y."/>
            <person name="Jogler C."/>
        </authorList>
    </citation>
    <scope>NUCLEOTIDE SEQUENCE [LARGE SCALE GENOMIC DNA]</scope>
    <source>
        <strain evidence="1 2">Pla144</strain>
    </source>
</reference>
<sequence length="166" mass="19077">MLRYTDLFHSARVFRRMMNLWPPLWGQGIRIVYISPDFRKVRTRLLFRWYNRGNPGTQFGGALFSMTDPFYSIMLMKNLGDGFVVWDQSATIAFLRPVRETVEASFLLTDEHLEIVHQRTVKGENCSLELPVAIDTLGGARVASVTRTLHIQRSRDAKPLDAAFAE</sequence>
<dbReference type="InterPro" id="IPR029069">
    <property type="entry name" value="HotDog_dom_sf"/>
</dbReference>
<dbReference type="InterPro" id="IPR027961">
    <property type="entry name" value="DUF4442"/>
</dbReference>
<evidence type="ECO:0008006" key="3">
    <source>
        <dbReference type="Google" id="ProtNLM"/>
    </source>
</evidence>